<feature type="compositionally biased region" description="Basic and acidic residues" evidence="2">
    <location>
        <begin position="842"/>
        <end position="851"/>
    </location>
</feature>
<feature type="compositionally biased region" description="Low complexity" evidence="2">
    <location>
        <begin position="819"/>
        <end position="832"/>
    </location>
</feature>
<feature type="compositionally biased region" description="Basic and acidic residues" evidence="2">
    <location>
        <begin position="361"/>
        <end position="371"/>
    </location>
</feature>
<keyword evidence="4" id="KW-1185">Reference proteome</keyword>
<evidence type="ECO:0000256" key="1">
    <source>
        <dbReference type="SAM" id="Coils"/>
    </source>
</evidence>
<feature type="region of interest" description="Disordered" evidence="2">
    <location>
        <begin position="135"/>
        <end position="433"/>
    </location>
</feature>
<dbReference type="EMBL" id="JAPFFF010000010">
    <property type="protein sequence ID" value="KAK8880853.1"/>
    <property type="molecule type" value="Genomic_DNA"/>
</dbReference>
<evidence type="ECO:0000256" key="2">
    <source>
        <dbReference type="SAM" id="MobiDB-lite"/>
    </source>
</evidence>
<feature type="compositionally biased region" description="Low complexity" evidence="2">
    <location>
        <begin position="858"/>
        <end position="871"/>
    </location>
</feature>
<organism evidence="3 4">
    <name type="scientific">Tritrichomonas musculus</name>
    <dbReference type="NCBI Taxonomy" id="1915356"/>
    <lineage>
        <taxon>Eukaryota</taxon>
        <taxon>Metamonada</taxon>
        <taxon>Parabasalia</taxon>
        <taxon>Tritrichomonadida</taxon>
        <taxon>Tritrichomonadidae</taxon>
        <taxon>Tritrichomonas</taxon>
    </lineage>
</organism>
<feature type="region of interest" description="Disordered" evidence="2">
    <location>
        <begin position="675"/>
        <end position="872"/>
    </location>
</feature>
<sequence length="927" mass="105395">MTNNLITFAVDSKLERLWQITGLTKEERTNEMNKLSKTLLNAYENFINNYDLECQKLREEIKALVTNFNHLKILYGEKEQEIPDISSLPLLKQREITIESIDKLKKKYEPRIKEFEQIQTQIISIYRNLDIPNEEKTDKKEKKKEITNKCNNNDQNNKGNNDEKSRKMKDSKIGENSVERNERSIRNKEGDVEDNEDLNNKNDENEQNKLIGNKTKKNNNKSEEENKGRNNGQSNESTRSSNNNMNEKESQNNESANDNNNNQSNESTRSNSDSMNKEENRSSESANDNNNCQSNESTRSSNNNMNEKESQNNESANDNNNCQSNESTRSSNNIMSEKESQRNENSKSREDSKINSSNDSTRNDKNSKNSETEENSSSNDNEKEADKNDSNKSNRNIESAKSNENKNNAEANSNNNDTKSEENSTADESKEQFEINDSVKEAFNLEKFLNFDADNESDLSETRLLHFKRRLKLLKNEKKRRVAILDALRKSITQFLGDLHEELPPDISNILENGLYDTNSLSLLEDYTIKLRELRENRYISISEKNQKIDFLYYILAVDSEDQIERTNRPTIENINELDKEIEFLESQKKRRLPIVIQKLKEAIKILCDNLNISQKTRPNYKDFAATNEGDNLSNLENIAIYLNIEYKRLSKIQNKFREILELVLEREDLIQIISGPSPSKSRNSPSPPKGKKKSASTKSSKSASSSPSPPKSQKVSLMSSSQKVPIISSSKSFSTKSKLSPSQKVSTSPTSNLSSSQKVNIASLQQKTTSQITKNLSSSQKVTITSPPLISKNGKFLSPSQKLNDEHQQGSQSPNEKSSQISSQRSLLLPSKRISQLSPSKEQKEPDSQKAHQIAKSSTSPSPPRLTSATQASGVKLVTKIAANDRLFNLDKKLKKLLLEYKKESGQDFVYGGVRLIDAIGENIDH</sequence>
<proteinExistence type="predicted"/>
<feature type="compositionally biased region" description="Basic and acidic residues" evidence="2">
    <location>
        <begin position="418"/>
        <end position="433"/>
    </location>
</feature>
<feature type="coiled-coil region" evidence="1">
    <location>
        <begin position="40"/>
        <end position="67"/>
    </location>
</feature>
<accession>A0ABR2JPZ5</accession>
<gene>
    <name evidence="3" type="ORF">M9Y10_003551</name>
</gene>
<dbReference type="Proteomes" id="UP001470230">
    <property type="component" value="Unassembled WGS sequence"/>
</dbReference>
<keyword evidence="1" id="KW-0175">Coiled coil</keyword>
<protein>
    <submittedName>
        <fullName evidence="3">Uncharacterized protein</fullName>
    </submittedName>
</protein>
<feature type="compositionally biased region" description="Low complexity" evidence="2">
    <location>
        <begin position="675"/>
        <end position="685"/>
    </location>
</feature>
<feature type="compositionally biased region" description="Basic and acidic residues" evidence="2">
    <location>
        <begin position="160"/>
        <end position="190"/>
    </location>
</feature>
<feature type="compositionally biased region" description="Polar residues" evidence="2">
    <location>
        <begin position="758"/>
        <end position="789"/>
    </location>
</feature>
<evidence type="ECO:0000313" key="3">
    <source>
        <dbReference type="EMBL" id="KAK8880853.1"/>
    </source>
</evidence>
<feature type="compositionally biased region" description="Low complexity" evidence="2">
    <location>
        <begin position="697"/>
        <end position="707"/>
    </location>
</feature>
<feature type="compositionally biased region" description="Polar residues" evidence="2">
    <location>
        <begin position="283"/>
        <end position="299"/>
    </location>
</feature>
<feature type="compositionally biased region" description="Basic and acidic residues" evidence="2">
    <location>
        <begin position="336"/>
        <end position="353"/>
    </location>
</feature>
<feature type="compositionally biased region" description="Low complexity" evidence="2">
    <location>
        <begin position="252"/>
        <end position="272"/>
    </location>
</feature>
<feature type="compositionally biased region" description="Low complexity" evidence="2">
    <location>
        <begin position="399"/>
        <end position="416"/>
    </location>
</feature>
<feature type="compositionally biased region" description="Basic and acidic residues" evidence="2">
    <location>
        <begin position="135"/>
        <end position="147"/>
    </location>
</feature>
<feature type="compositionally biased region" description="Low complexity" evidence="2">
    <location>
        <begin position="720"/>
        <end position="757"/>
    </location>
</feature>
<feature type="compositionally biased region" description="Low complexity" evidence="2">
    <location>
        <begin position="148"/>
        <end position="159"/>
    </location>
</feature>
<reference evidence="3 4" key="1">
    <citation type="submission" date="2024-04" db="EMBL/GenBank/DDBJ databases">
        <title>Tritrichomonas musculus Genome.</title>
        <authorList>
            <person name="Alves-Ferreira E."/>
            <person name="Grigg M."/>
            <person name="Lorenzi H."/>
            <person name="Galac M."/>
        </authorList>
    </citation>
    <scope>NUCLEOTIDE SEQUENCE [LARGE SCALE GENOMIC DNA]</scope>
    <source>
        <strain evidence="3 4">EAF2021</strain>
    </source>
</reference>
<name>A0ABR2JPZ5_9EUKA</name>
<feature type="compositionally biased region" description="Low complexity" evidence="2">
    <location>
        <begin position="312"/>
        <end position="327"/>
    </location>
</feature>
<comment type="caution">
    <text evidence="3">The sequence shown here is derived from an EMBL/GenBank/DDBJ whole genome shotgun (WGS) entry which is preliminary data.</text>
</comment>
<feature type="compositionally biased region" description="Basic and acidic residues" evidence="2">
    <location>
        <begin position="198"/>
        <end position="207"/>
    </location>
</feature>
<evidence type="ECO:0000313" key="4">
    <source>
        <dbReference type="Proteomes" id="UP001470230"/>
    </source>
</evidence>
<feature type="compositionally biased region" description="Basic and acidic residues" evidence="2">
    <location>
        <begin position="380"/>
        <end position="392"/>
    </location>
</feature>